<keyword evidence="6 9" id="KW-0812">Transmembrane</keyword>
<evidence type="ECO:0000256" key="8">
    <source>
        <dbReference type="ARBA" id="ARBA00023136"/>
    </source>
</evidence>
<dbReference type="PANTHER" id="PTHR30386">
    <property type="entry name" value="MEMBRANE FUSION SUBUNIT OF EMRAB-TOLC MULTIDRUG EFFLUX PUMP"/>
    <property type="match status" value="1"/>
</dbReference>
<keyword evidence="4 9" id="KW-1003">Cell membrane</keyword>
<dbReference type="RefSeq" id="WP_116392579.1">
    <property type="nucleotide sequence ID" value="NZ_CAXQPM010000003.1"/>
</dbReference>
<dbReference type="InterPro" id="IPR050739">
    <property type="entry name" value="MFP"/>
</dbReference>
<evidence type="ECO:0000256" key="5">
    <source>
        <dbReference type="ARBA" id="ARBA00022519"/>
    </source>
</evidence>
<dbReference type="InParanoid" id="A0A371RKH8"/>
<keyword evidence="14" id="KW-1185">Reference proteome</keyword>
<dbReference type="Gene3D" id="2.40.50.100">
    <property type="match status" value="1"/>
</dbReference>
<dbReference type="InterPro" id="IPR058781">
    <property type="entry name" value="HH_AprE-like"/>
</dbReference>
<evidence type="ECO:0000259" key="11">
    <source>
        <dbReference type="Pfam" id="PF25994"/>
    </source>
</evidence>
<dbReference type="OrthoDB" id="9810980at2"/>
<feature type="domain" description="AprE-like long alpha-helical hairpin" evidence="11">
    <location>
        <begin position="88"/>
        <end position="276"/>
    </location>
</feature>
<reference evidence="13 14" key="1">
    <citation type="submission" date="2018-08" db="EMBL/GenBank/DDBJ databases">
        <title>Parvularcula sp. SM1705, isolated from surface water of the South Sea China.</title>
        <authorList>
            <person name="Sun L."/>
        </authorList>
    </citation>
    <scope>NUCLEOTIDE SEQUENCE [LARGE SCALE GENOMIC DNA]</scope>
    <source>
        <strain evidence="13 14">SM1705</strain>
    </source>
</reference>
<protein>
    <recommendedName>
        <fullName evidence="9">Membrane fusion protein (MFP) family protein</fullName>
    </recommendedName>
</protein>
<feature type="coiled-coil region" evidence="10">
    <location>
        <begin position="193"/>
        <end position="248"/>
    </location>
</feature>
<dbReference type="AlphaFoldDB" id="A0A371RKH8"/>
<dbReference type="GO" id="GO:0015031">
    <property type="term" value="P:protein transport"/>
    <property type="evidence" value="ECO:0007669"/>
    <property type="project" value="InterPro"/>
</dbReference>
<evidence type="ECO:0000256" key="4">
    <source>
        <dbReference type="ARBA" id="ARBA00022475"/>
    </source>
</evidence>
<keyword evidence="3 9" id="KW-0813">Transport</keyword>
<dbReference type="NCBIfam" id="TIGR01843">
    <property type="entry name" value="type_I_hlyD"/>
    <property type="match status" value="1"/>
</dbReference>
<feature type="transmembrane region" description="Helical" evidence="9">
    <location>
        <begin position="12"/>
        <end position="32"/>
    </location>
</feature>
<dbReference type="PRINTS" id="PR01490">
    <property type="entry name" value="RTXTOXIND"/>
</dbReference>
<comment type="similarity">
    <text evidence="2 9">Belongs to the membrane fusion protein (MFP) (TC 8.A.1) family.</text>
</comment>
<dbReference type="Pfam" id="PF26002">
    <property type="entry name" value="Beta-barrel_AprE"/>
    <property type="match status" value="1"/>
</dbReference>
<gene>
    <name evidence="13" type="ORF">DX908_12130</name>
</gene>
<comment type="caution">
    <text evidence="13">The sequence shown here is derived from an EMBL/GenBank/DDBJ whole genome shotgun (WGS) entry which is preliminary data.</text>
</comment>
<dbReference type="InterPro" id="IPR010129">
    <property type="entry name" value="T1SS_HlyD"/>
</dbReference>
<keyword evidence="7 9" id="KW-1133">Transmembrane helix</keyword>
<feature type="domain" description="AprE-like beta-barrel" evidence="12">
    <location>
        <begin position="319"/>
        <end position="407"/>
    </location>
</feature>
<dbReference type="GO" id="GO:0005886">
    <property type="term" value="C:plasma membrane"/>
    <property type="evidence" value="ECO:0007669"/>
    <property type="project" value="UniProtKB-SubCell"/>
</dbReference>
<evidence type="ECO:0000256" key="2">
    <source>
        <dbReference type="ARBA" id="ARBA00009477"/>
    </source>
</evidence>
<proteinExistence type="inferred from homology"/>
<sequence length="432" mass="47778">MNTATAFSDRSIRLSVLAIIIGFGGFVIWGTFAKLDEGVTASGQIVVQDNRKEIQHLEGGMISAVHVKEGQMVKEGDVLMELAPLQSESARDELAQEFAVSSANMIRLTALRSEEKTVDFAPLNDIPIDDITRVDIIERQQSLFNQQWAALNAELSVLESRRTALRTRRNDVAGEIDATERALTTAREDLALRRELLEEKLETIGNVSRLEREVSNLEAQLSGLKGERNQAIRNSEEVTNQIREAKARFQERVGRELLEAQATSLASRERLLAMDDRLARTVLRAPQSGTVLNLAATTIGGVVSPGQTVMEIVPDTDDLIVIVRLSPTDRDAVQPGQDVEAQFTAYKSFQVQRLDGKVLGVSADLIQDEVSGAFFYETRVQLDASSLDPNGRIQIIPGMPVDTFIASGSKRSFFDYVFEPIRSTMQRGTRMS</sequence>
<evidence type="ECO:0000256" key="1">
    <source>
        <dbReference type="ARBA" id="ARBA00004377"/>
    </source>
</evidence>
<dbReference type="Proteomes" id="UP000264589">
    <property type="component" value="Unassembled WGS sequence"/>
</dbReference>
<keyword evidence="5 9" id="KW-0997">Cell inner membrane</keyword>
<evidence type="ECO:0000313" key="14">
    <source>
        <dbReference type="Proteomes" id="UP000264589"/>
    </source>
</evidence>
<keyword evidence="10" id="KW-0175">Coiled coil</keyword>
<dbReference type="Gene3D" id="2.40.30.170">
    <property type="match status" value="1"/>
</dbReference>
<name>A0A371RKH8_9PROT</name>
<dbReference type="Pfam" id="PF25994">
    <property type="entry name" value="HH_AprE"/>
    <property type="match status" value="1"/>
</dbReference>
<dbReference type="PANTHER" id="PTHR30386:SF17">
    <property type="entry name" value="ALKALINE PROTEASE SECRETION PROTEIN APRE"/>
    <property type="match status" value="1"/>
</dbReference>
<comment type="subcellular location">
    <subcellularLocation>
        <location evidence="1 9">Cell inner membrane</location>
        <topology evidence="1 9">Single-pass membrane protein</topology>
    </subcellularLocation>
</comment>
<evidence type="ECO:0000256" key="3">
    <source>
        <dbReference type="ARBA" id="ARBA00022448"/>
    </source>
</evidence>
<evidence type="ECO:0000313" key="13">
    <source>
        <dbReference type="EMBL" id="RFB05947.1"/>
    </source>
</evidence>
<accession>A0A371RKH8</accession>
<dbReference type="InterPro" id="IPR058982">
    <property type="entry name" value="Beta-barrel_AprE"/>
</dbReference>
<evidence type="ECO:0000256" key="6">
    <source>
        <dbReference type="ARBA" id="ARBA00022692"/>
    </source>
</evidence>
<evidence type="ECO:0000256" key="7">
    <source>
        <dbReference type="ARBA" id="ARBA00022989"/>
    </source>
</evidence>
<evidence type="ECO:0000256" key="9">
    <source>
        <dbReference type="RuleBase" id="RU365093"/>
    </source>
</evidence>
<dbReference type="EMBL" id="QUQO01000001">
    <property type="protein sequence ID" value="RFB05947.1"/>
    <property type="molecule type" value="Genomic_DNA"/>
</dbReference>
<organism evidence="13 14">
    <name type="scientific">Parvularcula marina</name>
    <dbReference type="NCBI Taxonomy" id="2292771"/>
    <lineage>
        <taxon>Bacteria</taxon>
        <taxon>Pseudomonadati</taxon>
        <taxon>Pseudomonadota</taxon>
        <taxon>Alphaproteobacteria</taxon>
        <taxon>Parvularculales</taxon>
        <taxon>Parvularculaceae</taxon>
        <taxon>Parvularcula</taxon>
    </lineage>
</organism>
<evidence type="ECO:0000256" key="10">
    <source>
        <dbReference type="SAM" id="Coils"/>
    </source>
</evidence>
<keyword evidence="8 9" id="KW-0472">Membrane</keyword>
<evidence type="ECO:0000259" key="12">
    <source>
        <dbReference type="Pfam" id="PF26002"/>
    </source>
</evidence>